<evidence type="ECO:0000313" key="2">
    <source>
        <dbReference type="EMBL" id="EEN43172.1"/>
    </source>
</evidence>
<gene>
    <name evidence="2" type="ORF">BRAFLDRAFT_98847</name>
</gene>
<organism>
    <name type="scientific">Branchiostoma floridae</name>
    <name type="common">Florida lancelet</name>
    <name type="synonym">Amphioxus</name>
    <dbReference type="NCBI Taxonomy" id="7739"/>
    <lineage>
        <taxon>Eukaryota</taxon>
        <taxon>Metazoa</taxon>
        <taxon>Chordata</taxon>
        <taxon>Cephalochordata</taxon>
        <taxon>Leptocardii</taxon>
        <taxon>Amphioxiformes</taxon>
        <taxon>Branchiostomatidae</taxon>
        <taxon>Branchiostoma</taxon>
    </lineage>
</organism>
<feature type="compositionally biased region" description="Polar residues" evidence="1">
    <location>
        <begin position="112"/>
        <end position="124"/>
    </location>
</feature>
<feature type="region of interest" description="Disordered" evidence="1">
    <location>
        <begin position="112"/>
        <end position="140"/>
    </location>
</feature>
<dbReference type="AlphaFoldDB" id="C3ZW99"/>
<dbReference type="EMBL" id="GG666697">
    <property type="protein sequence ID" value="EEN43172.1"/>
    <property type="molecule type" value="Genomic_DNA"/>
</dbReference>
<dbReference type="InParanoid" id="C3ZW99"/>
<name>C3ZW99_BRAFL</name>
<reference evidence="2" key="1">
    <citation type="journal article" date="2008" name="Nature">
        <title>The amphioxus genome and the evolution of the chordate karyotype.</title>
        <authorList>
            <consortium name="US DOE Joint Genome Institute (JGI-PGF)"/>
            <person name="Putnam N.H."/>
            <person name="Butts T."/>
            <person name="Ferrier D.E.K."/>
            <person name="Furlong R.F."/>
            <person name="Hellsten U."/>
            <person name="Kawashima T."/>
            <person name="Robinson-Rechavi M."/>
            <person name="Shoguchi E."/>
            <person name="Terry A."/>
            <person name="Yu J.-K."/>
            <person name="Benito-Gutierrez E.L."/>
            <person name="Dubchak I."/>
            <person name="Garcia-Fernandez J."/>
            <person name="Gibson-Brown J.J."/>
            <person name="Grigoriev I.V."/>
            <person name="Horton A.C."/>
            <person name="de Jong P.J."/>
            <person name="Jurka J."/>
            <person name="Kapitonov V.V."/>
            <person name="Kohara Y."/>
            <person name="Kuroki Y."/>
            <person name="Lindquist E."/>
            <person name="Lucas S."/>
            <person name="Osoegawa K."/>
            <person name="Pennacchio L.A."/>
            <person name="Salamov A.A."/>
            <person name="Satou Y."/>
            <person name="Sauka-Spengler T."/>
            <person name="Schmutz J."/>
            <person name="Shin-I T."/>
            <person name="Toyoda A."/>
            <person name="Bronner-Fraser M."/>
            <person name="Fujiyama A."/>
            <person name="Holland L.Z."/>
            <person name="Holland P.W.H."/>
            <person name="Satoh N."/>
            <person name="Rokhsar D.S."/>
        </authorList>
    </citation>
    <scope>NUCLEOTIDE SEQUENCE [LARGE SCALE GENOMIC DNA]</scope>
    <source>
        <strain evidence="2">S238N-H82</strain>
        <tissue evidence="2">Testes</tissue>
    </source>
</reference>
<protein>
    <submittedName>
        <fullName evidence="2">Uncharacterized protein</fullName>
    </submittedName>
</protein>
<proteinExistence type="predicted"/>
<sequence length="140" mass="14810">MQLHGRFALSCQLQRRKEDRWLLAVSSGEDLIRLRGHSRACPGRTAGGSPNPGPGSLSGGHGDAGGGKASSGGRLCHSLVIRHHTQAAVNPGFTVRTVCTKVLIFDARRRVVSTSPPDPTSKSGRTARLMTPSRPGLLPK</sequence>
<accession>C3ZW99</accession>
<feature type="compositionally biased region" description="Gly residues" evidence="1">
    <location>
        <begin position="56"/>
        <end position="70"/>
    </location>
</feature>
<feature type="region of interest" description="Disordered" evidence="1">
    <location>
        <begin position="41"/>
        <end position="73"/>
    </location>
</feature>
<evidence type="ECO:0000256" key="1">
    <source>
        <dbReference type="SAM" id="MobiDB-lite"/>
    </source>
</evidence>